<proteinExistence type="predicted"/>
<evidence type="ECO:0000313" key="2">
    <source>
        <dbReference type="EMBL" id="MDA7426598.1"/>
    </source>
</evidence>
<keyword evidence="3" id="KW-1185">Reference proteome</keyword>
<evidence type="ECO:0000256" key="1">
    <source>
        <dbReference type="SAM" id="SignalP"/>
    </source>
</evidence>
<feature type="signal peptide" evidence="1">
    <location>
        <begin position="1"/>
        <end position="19"/>
    </location>
</feature>
<gene>
    <name evidence="2" type="ORF">PFY00_17825</name>
</gene>
<protein>
    <submittedName>
        <fullName evidence="2">Uncharacterized protein</fullName>
    </submittedName>
</protein>
<accession>A0ABT4XXQ6</accession>
<sequence length="116" mass="12938">MKTAAIAFCIALLGAPVAAKDVCLLKASVCEGMYEAKYKDLFAKLRNPSLQKPSDGLAVSVMYNTFESAEKDAKRCKRKEKVSMDDFKPYFVMGQGKNKRAMMVRGKSECAWVRVK</sequence>
<comment type="caution">
    <text evidence="2">The sequence shown here is derived from an EMBL/GenBank/DDBJ whole genome shotgun (WGS) entry which is preliminary data.</text>
</comment>
<reference evidence="2 3" key="1">
    <citation type="submission" date="2023-01" db="EMBL/GenBank/DDBJ databases">
        <title>Thalassococcus onchidii sp. nov., isolated from a marine invertebrate from the South China Sea.</title>
        <authorList>
            <person name="Xu S."/>
            <person name="Liu Z."/>
            <person name="Xu Y."/>
        </authorList>
    </citation>
    <scope>NUCLEOTIDE SEQUENCE [LARGE SCALE GENOMIC DNA]</scope>
    <source>
        <strain evidence="2 3">KCTC 32084</strain>
    </source>
</reference>
<evidence type="ECO:0000313" key="3">
    <source>
        <dbReference type="Proteomes" id="UP001210720"/>
    </source>
</evidence>
<name>A0ABT4XXQ6_9RHOB</name>
<dbReference type="EMBL" id="JAQIOY010000010">
    <property type="protein sequence ID" value="MDA7426598.1"/>
    <property type="molecule type" value="Genomic_DNA"/>
</dbReference>
<feature type="chain" id="PRO_5045957749" evidence="1">
    <location>
        <begin position="20"/>
        <end position="116"/>
    </location>
</feature>
<organism evidence="2 3">
    <name type="scientific">Thalassococcus lentus</name>
    <dbReference type="NCBI Taxonomy" id="1210524"/>
    <lineage>
        <taxon>Bacteria</taxon>
        <taxon>Pseudomonadati</taxon>
        <taxon>Pseudomonadota</taxon>
        <taxon>Alphaproteobacteria</taxon>
        <taxon>Rhodobacterales</taxon>
        <taxon>Roseobacteraceae</taxon>
        <taxon>Thalassococcus</taxon>
    </lineage>
</organism>
<dbReference type="RefSeq" id="WP_271433954.1">
    <property type="nucleotide sequence ID" value="NZ_JAQIOY010000010.1"/>
</dbReference>
<dbReference type="Proteomes" id="UP001210720">
    <property type="component" value="Unassembled WGS sequence"/>
</dbReference>
<keyword evidence="1" id="KW-0732">Signal</keyword>